<evidence type="ECO:0000313" key="1">
    <source>
        <dbReference type="EMBL" id="KAJ4392802.1"/>
    </source>
</evidence>
<evidence type="ECO:0000313" key="2">
    <source>
        <dbReference type="Proteomes" id="UP001140510"/>
    </source>
</evidence>
<accession>A0A9W8YXY0</accession>
<name>A0A9W8YXY0_9PLEO</name>
<comment type="caution">
    <text evidence="1">The sequence shown here is derived from an EMBL/GenBank/DDBJ whole genome shotgun (WGS) entry which is preliminary data.</text>
</comment>
<dbReference type="EMBL" id="JAPEVA010000202">
    <property type="protein sequence ID" value="KAJ4392802.1"/>
    <property type="molecule type" value="Genomic_DNA"/>
</dbReference>
<dbReference type="OrthoDB" id="3781727at2759"/>
<protein>
    <recommendedName>
        <fullName evidence="3">F-box domain-containing protein</fullName>
    </recommendedName>
</protein>
<reference evidence="1" key="1">
    <citation type="submission" date="2022-10" db="EMBL/GenBank/DDBJ databases">
        <title>Tapping the CABI collections for fungal endophytes: first genome assemblies for Collariella, Neodidymelliopsis, Ascochyta clinopodiicola, Didymella pomorum, Didymosphaeria variabile, Neocosmospora piperis and Neocucurbitaria cava.</title>
        <authorList>
            <person name="Hill R."/>
        </authorList>
    </citation>
    <scope>NUCLEOTIDE SEQUENCE</scope>
    <source>
        <strain evidence="1">IMI 355091</strain>
    </source>
</reference>
<sequence>MDRSHSLAIDLENLPLELIEEVLKDLNFEQAIRLSSWAGPQPKYAFEISPSWKQHFGTEENRAIWQKYLQLTDQINVVCFDTRHDARAWFKLETHHYYYYGNYRREHSSNKNTKFLQDGPSCDMDGSSGLRTQWLEAMGSALQVGAASFGDAPFQRSSHPKAFRDARSKEGDVEKGLRLYQGALSARRSSLVGELRRLATLYEAHPQLLKLPGGGRTYFNKIGAALVPFDWTIRFLVSILRDEKEIEEQSRFLLDSLARYYLRKAEPGGQQNIHDAGTPWSLSLLKPRQLGFLAGSDGPKWIKDETPLSAHVDNELDWLEKYVEAVAELVKKYPEAAKAARFRKTDSVTVIDQLGKLELV</sequence>
<dbReference type="Proteomes" id="UP001140510">
    <property type="component" value="Unassembled WGS sequence"/>
</dbReference>
<proteinExistence type="predicted"/>
<evidence type="ECO:0008006" key="3">
    <source>
        <dbReference type="Google" id="ProtNLM"/>
    </source>
</evidence>
<organism evidence="1 2">
    <name type="scientific">Didymella pomorum</name>
    <dbReference type="NCBI Taxonomy" id="749634"/>
    <lineage>
        <taxon>Eukaryota</taxon>
        <taxon>Fungi</taxon>
        <taxon>Dikarya</taxon>
        <taxon>Ascomycota</taxon>
        <taxon>Pezizomycotina</taxon>
        <taxon>Dothideomycetes</taxon>
        <taxon>Pleosporomycetidae</taxon>
        <taxon>Pleosporales</taxon>
        <taxon>Pleosporineae</taxon>
        <taxon>Didymellaceae</taxon>
        <taxon>Didymella</taxon>
    </lineage>
</organism>
<dbReference type="AlphaFoldDB" id="A0A9W8YXY0"/>
<gene>
    <name evidence="1" type="ORF">N0V91_011252</name>
</gene>
<keyword evidence="2" id="KW-1185">Reference proteome</keyword>